<dbReference type="CDD" id="cd00165">
    <property type="entry name" value="S4"/>
    <property type="match status" value="1"/>
</dbReference>
<sequence length="210" mass="24384">MGRYLGSSCKHCRREGMKLMLKGARCETGKCAVERRERHMAPGMHGWRRGRGSDYGVRLREKQKLKRYYGMQDKQFMRYFREAERLKGNTGVNLLQLLECRLDNVVYKLNFAPSRKAARQIVSHGHIYVNGRRVNIPDFAVTVGDKITVKNSDRSRKTIKDQLATNPNYTTQQWLQLNADKPEATMVSMPTRDDIQLVVEEQLVVEFCSR</sequence>
<dbReference type="EMBL" id="CP019791">
    <property type="protein sequence ID" value="AQT69828.1"/>
    <property type="molecule type" value="Genomic_DNA"/>
</dbReference>
<dbReference type="STRING" id="1936003.STSP2_03026"/>
<dbReference type="NCBIfam" id="TIGR01017">
    <property type="entry name" value="rpsD_bact"/>
    <property type="match status" value="1"/>
</dbReference>
<evidence type="ECO:0000256" key="1">
    <source>
        <dbReference type="ARBA" id="ARBA00007465"/>
    </source>
</evidence>
<dbReference type="PANTHER" id="PTHR11831:SF4">
    <property type="entry name" value="SMALL RIBOSOMAL SUBUNIT PROTEIN US4M"/>
    <property type="match status" value="1"/>
</dbReference>
<organism evidence="11 12">
    <name type="scientific">Anaerohalosphaera lusitana</name>
    <dbReference type="NCBI Taxonomy" id="1936003"/>
    <lineage>
        <taxon>Bacteria</taxon>
        <taxon>Pseudomonadati</taxon>
        <taxon>Planctomycetota</taxon>
        <taxon>Phycisphaerae</taxon>
        <taxon>Sedimentisphaerales</taxon>
        <taxon>Anaerohalosphaeraceae</taxon>
        <taxon>Anaerohalosphaera</taxon>
    </lineage>
</organism>
<proteinExistence type="inferred from homology"/>
<dbReference type="GO" id="GO:0042274">
    <property type="term" value="P:ribosomal small subunit biogenesis"/>
    <property type="evidence" value="ECO:0007669"/>
    <property type="project" value="TreeGrafter"/>
</dbReference>
<dbReference type="InterPro" id="IPR036986">
    <property type="entry name" value="S4_RNA-bd_sf"/>
</dbReference>
<dbReference type="PROSITE" id="PS00632">
    <property type="entry name" value="RIBOSOMAL_S4"/>
    <property type="match status" value="1"/>
</dbReference>
<dbReference type="InterPro" id="IPR022801">
    <property type="entry name" value="Ribosomal_uS4"/>
</dbReference>
<comment type="similarity">
    <text evidence="1 7 8">Belongs to the universal ribosomal protein uS4 family.</text>
</comment>
<comment type="subunit">
    <text evidence="7">Part of the 30S ribosomal subunit. Contacts protein S5. The interaction surface between S4 and S5 is involved in control of translational fidelity.</text>
</comment>
<keyword evidence="3 7" id="KW-0694">RNA-binding</keyword>
<name>A0A1U9NQ33_9BACT</name>
<dbReference type="PROSITE" id="PS50889">
    <property type="entry name" value="S4"/>
    <property type="match status" value="1"/>
</dbReference>
<dbReference type="InterPro" id="IPR002942">
    <property type="entry name" value="S4_RNA-bd"/>
</dbReference>
<dbReference type="GO" id="GO:0003735">
    <property type="term" value="F:structural constituent of ribosome"/>
    <property type="evidence" value="ECO:0007669"/>
    <property type="project" value="InterPro"/>
</dbReference>
<dbReference type="OrthoDB" id="9803672at2"/>
<protein>
    <recommendedName>
        <fullName evidence="6 7">Small ribosomal subunit protein uS4</fullName>
    </recommendedName>
</protein>
<feature type="domain" description="Small ribosomal subunit protein uS4 N-terminal" evidence="10">
    <location>
        <begin position="3"/>
        <end position="99"/>
    </location>
</feature>
<accession>A0A1U9NQ33</accession>
<comment type="function">
    <text evidence="7">With S5 and S12 plays an important role in translational accuracy.</text>
</comment>
<dbReference type="RefSeq" id="WP_146663473.1">
    <property type="nucleotide sequence ID" value="NZ_CP019791.1"/>
</dbReference>
<evidence type="ECO:0000256" key="7">
    <source>
        <dbReference type="HAMAP-Rule" id="MF_01306"/>
    </source>
</evidence>
<evidence type="ECO:0000313" key="11">
    <source>
        <dbReference type="EMBL" id="AQT69828.1"/>
    </source>
</evidence>
<keyword evidence="2 7" id="KW-0699">rRNA-binding</keyword>
<dbReference type="GO" id="GO:0006412">
    <property type="term" value="P:translation"/>
    <property type="evidence" value="ECO:0007669"/>
    <property type="project" value="UniProtKB-UniRule"/>
</dbReference>
<evidence type="ECO:0000259" key="9">
    <source>
        <dbReference type="SMART" id="SM00363"/>
    </source>
</evidence>
<dbReference type="FunFam" id="3.10.290.10:FF:000001">
    <property type="entry name" value="30S ribosomal protein S4"/>
    <property type="match status" value="1"/>
</dbReference>
<dbReference type="Proteomes" id="UP000189674">
    <property type="component" value="Chromosome"/>
</dbReference>
<gene>
    <name evidence="7 11" type="primary">rpsD</name>
    <name evidence="11" type="ORF">STSP2_03026</name>
</gene>
<dbReference type="Pfam" id="PF01479">
    <property type="entry name" value="S4"/>
    <property type="match status" value="1"/>
</dbReference>
<dbReference type="Pfam" id="PF00163">
    <property type="entry name" value="Ribosomal_S4"/>
    <property type="match status" value="1"/>
</dbReference>
<dbReference type="AlphaFoldDB" id="A0A1U9NQ33"/>
<evidence type="ECO:0000256" key="6">
    <source>
        <dbReference type="ARBA" id="ARBA00035254"/>
    </source>
</evidence>
<keyword evidence="12" id="KW-1185">Reference proteome</keyword>
<dbReference type="PANTHER" id="PTHR11831">
    <property type="entry name" value="30S 40S RIBOSOMAL PROTEIN"/>
    <property type="match status" value="1"/>
</dbReference>
<keyword evidence="4 7" id="KW-0689">Ribosomal protein</keyword>
<evidence type="ECO:0000256" key="2">
    <source>
        <dbReference type="ARBA" id="ARBA00022730"/>
    </source>
</evidence>
<dbReference type="Gene3D" id="3.10.290.10">
    <property type="entry name" value="RNA-binding S4 domain"/>
    <property type="match status" value="1"/>
</dbReference>
<dbReference type="NCBIfam" id="NF003717">
    <property type="entry name" value="PRK05327.1"/>
    <property type="match status" value="1"/>
</dbReference>
<dbReference type="SMART" id="SM00363">
    <property type="entry name" value="S4"/>
    <property type="match status" value="1"/>
</dbReference>
<feature type="domain" description="RNA-binding S4" evidence="9">
    <location>
        <begin position="100"/>
        <end position="164"/>
    </location>
</feature>
<evidence type="ECO:0000259" key="10">
    <source>
        <dbReference type="SMART" id="SM01390"/>
    </source>
</evidence>
<comment type="function">
    <text evidence="7">One of the primary rRNA binding proteins, it binds directly to 16S rRNA where it nucleates assembly of the body of the 30S subunit.</text>
</comment>
<evidence type="ECO:0000256" key="5">
    <source>
        <dbReference type="ARBA" id="ARBA00023274"/>
    </source>
</evidence>
<dbReference type="InterPro" id="IPR001912">
    <property type="entry name" value="Ribosomal_uS4_N"/>
</dbReference>
<dbReference type="KEGG" id="alus:STSP2_03026"/>
<evidence type="ECO:0000256" key="3">
    <source>
        <dbReference type="ARBA" id="ARBA00022884"/>
    </source>
</evidence>
<dbReference type="FunFam" id="1.10.1050.10:FF:000001">
    <property type="entry name" value="30S ribosomal protein S4"/>
    <property type="match status" value="1"/>
</dbReference>
<dbReference type="HAMAP" id="MF_01306_B">
    <property type="entry name" value="Ribosomal_uS4_B"/>
    <property type="match status" value="1"/>
</dbReference>
<dbReference type="SMART" id="SM01390">
    <property type="entry name" value="Ribosomal_S4"/>
    <property type="match status" value="1"/>
</dbReference>
<keyword evidence="5 7" id="KW-0687">Ribonucleoprotein</keyword>
<dbReference type="InterPro" id="IPR005709">
    <property type="entry name" value="Ribosomal_uS4_bac-type"/>
</dbReference>
<reference evidence="12" key="1">
    <citation type="submission" date="2017-02" db="EMBL/GenBank/DDBJ databases">
        <title>Comparative genomics and description of representatives of a novel lineage of planctomycetes thriving in anoxic sediments.</title>
        <authorList>
            <person name="Spring S."/>
            <person name="Bunk B."/>
            <person name="Sproer C."/>
        </authorList>
    </citation>
    <scope>NUCLEOTIDE SEQUENCE [LARGE SCALE GENOMIC DNA]</scope>
    <source>
        <strain evidence="12">ST-NAGAB-D1</strain>
    </source>
</reference>
<dbReference type="InterPro" id="IPR018079">
    <property type="entry name" value="Ribosomal_uS4_CS"/>
</dbReference>
<evidence type="ECO:0000313" key="12">
    <source>
        <dbReference type="Proteomes" id="UP000189674"/>
    </source>
</evidence>
<evidence type="ECO:0000256" key="4">
    <source>
        <dbReference type="ARBA" id="ARBA00022980"/>
    </source>
</evidence>
<dbReference type="GO" id="GO:0015935">
    <property type="term" value="C:small ribosomal subunit"/>
    <property type="evidence" value="ECO:0007669"/>
    <property type="project" value="InterPro"/>
</dbReference>
<dbReference type="SUPFAM" id="SSF55174">
    <property type="entry name" value="Alpha-L RNA-binding motif"/>
    <property type="match status" value="1"/>
</dbReference>
<dbReference type="GO" id="GO:0019843">
    <property type="term" value="F:rRNA binding"/>
    <property type="evidence" value="ECO:0007669"/>
    <property type="project" value="UniProtKB-UniRule"/>
</dbReference>
<dbReference type="Gene3D" id="1.10.1050.10">
    <property type="entry name" value="Ribosomal Protein S4 Delta 41, Chain A, domain 1"/>
    <property type="match status" value="1"/>
</dbReference>
<evidence type="ECO:0000256" key="8">
    <source>
        <dbReference type="RuleBase" id="RU003699"/>
    </source>
</evidence>